<dbReference type="Proteomes" id="UP001176059">
    <property type="component" value="Unassembled WGS sequence"/>
</dbReference>
<feature type="compositionally biased region" description="Basic and acidic residues" evidence="1">
    <location>
        <begin position="133"/>
        <end position="142"/>
    </location>
</feature>
<feature type="compositionally biased region" description="Basic and acidic residues" evidence="1">
    <location>
        <begin position="334"/>
        <end position="346"/>
    </location>
</feature>
<reference evidence="2" key="2">
    <citation type="journal article" date="2023" name="Proc. Natl. Acad. Sci. U.S.A.">
        <title>A global phylogenomic analysis of the shiitake genus Lentinula.</title>
        <authorList>
            <person name="Sierra-Patev S."/>
            <person name="Min B."/>
            <person name="Naranjo-Ortiz M."/>
            <person name="Looney B."/>
            <person name="Konkel Z."/>
            <person name="Slot J.C."/>
            <person name="Sakamoto Y."/>
            <person name="Steenwyk J.L."/>
            <person name="Rokas A."/>
            <person name="Carro J."/>
            <person name="Camarero S."/>
            <person name="Ferreira P."/>
            <person name="Molpeceres G."/>
            <person name="Ruiz-Duenas F.J."/>
            <person name="Serrano A."/>
            <person name="Henrissat B."/>
            <person name="Drula E."/>
            <person name="Hughes K.W."/>
            <person name="Mata J.L."/>
            <person name="Ishikawa N.K."/>
            <person name="Vargas-Isla R."/>
            <person name="Ushijima S."/>
            <person name="Smith C.A."/>
            <person name="Donoghue J."/>
            <person name="Ahrendt S."/>
            <person name="Andreopoulos W."/>
            <person name="He G."/>
            <person name="LaButti K."/>
            <person name="Lipzen A."/>
            <person name="Ng V."/>
            <person name="Riley R."/>
            <person name="Sandor L."/>
            <person name="Barry K."/>
            <person name="Martinez A.T."/>
            <person name="Xiao Y."/>
            <person name="Gibbons J.G."/>
            <person name="Terashima K."/>
            <person name="Grigoriev I.V."/>
            <person name="Hibbett D."/>
        </authorList>
    </citation>
    <scope>NUCLEOTIDE SEQUENCE</scope>
    <source>
        <strain evidence="2">ET3784</strain>
    </source>
</reference>
<evidence type="ECO:0000256" key="1">
    <source>
        <dbReference type="SAM" id="MobiDB-lite"/>
    </source>
</evidence>
<feature type="region of interest" description="Disordered" evidence="1">
    <location>
        <begin position="244"/>
        <end position="274"/>
    </location>
</feature>
<dbReference type="EMBL" id="JANVFO010000004">
    <property type="protein sequence ID" value="KAJ3736759.1"/>
    <property type="molecule type" value="Genomic_DNA"/>
</dbReference>
<feature type="region of interest" description="Disordered" evidence="1">
    <location>
        <begin position="48"/>
        <end position="90"/>
    </location>
</feature>
<name>A0AA38JRA5_9AGAR</name>
<sequence length="346" mass="39891">MSSSTPNNDTAQQRWERLLLAQAERQRARELEIARQEAEFAAEMERLEEEAAKEEEERRLAEERRVEEEKRIKKEQRLAEEKRAAEEQRIAEEKLAEEQALAEEMRLEEERKAELRRFEEELVLEEKQVAELKAREDKRAADAAEDAEEEREQNAAYVKLVEENRKEREKAVKELERRQKRAPAAKPQTVDVVVPSRPSGSQSKVFKSKSVISDDSDVMDVDKEQVEALRGVKRKRPIKMIAKGMNFSEPNGEVEPVPEQVVQPPSESSQPHPACSRCILIGRPSKCRPQSTGRQAQACAVCHQQRQRCSWSGDNAARRSWDKRVKVDEDDYEGPAKRAGERLSVR</sequence>
<protein>
    <submittedName>
        <fullName evidence="2">Uncharacterized protein</fullName>
    </submittedName>
</protein>
<feature type="region of interest" description="Disordered" evidence="1">
    <location>
        <begin position="307"/>
        <end position="346"/>
    </location>
</feature>
<evidence type="ECO:0000313" key="3">
    <source>
        <dbReference type="Proteomes" id="UP001176059"/>
    </source>
</evidence>
<gene>
    <name evidence="2" type="ORF">DFJ43DRAFT_1149836</name>
</gene>
<organism evidence="2 3">
    <name type="scientific">Lentinula guzmanii</name>
    <dbReference type="NCBI Taxonomy" id="2804957"/>
    <lineage>
        <taxon>Eukaryota</taxon>
        <taxon>Fungi</taxon>
        <taxon>Dikarya</taxon>
        <taxon>Basidiomycota</taxon>
        <taxon>Agaricomycotina</taxon>
        <taxon>Agaricomycetes</taxon>
        <taxon>Agaricomycetidae</taxon>
        <taxon>Agaricales</taxon>
        <taxon>Marasmiineae</taxon>
        <taxon>Omphalotaceae</taxon>
        <taxon>Lentinula</taxon>
    </lineage>
</organism>
<feature type="compositionally biased region" description="Low complexity" evidence="1">
    <location>
        <begin position="199"/>
        <end position="209"/>
    </location>
</feature>
<dbReference type="AlphaFoldDB" id="A0AA38JRA5"/>
<proteinExistence type="predicted"/>
<accession>A0AA38JRA5</accession>
<feature type="compositionally biased region" description="Low complexity" evidence="1">
    <location>
        <begin position="253"/>
        <end position="271"/>
    </location>
</feature>
<feature type="compositionally biased region" description="Basic and acidic residues" evidence="1">
    <location>
        <begin position="160"/>
        <end position="177"/>
    </location>
</feature>
<reference evidence="2" key="1">
    <citation type="submission" date="2022-08" db="EMBL/GenBank/DDBJ databases">
        <authorList>
            <consortium name="DOE Joint Genome Institute"/>
            <person name="Min B."/>
            <person name="Sierra-Patev S."/>
            <person name="Naranjo-Ortiz M."/>
            <person name="Looney B."/>
            <person name="Konkel Z."/>
            <person name="Slot J.C."/>
            <person name="Sakamoto Y."/>
            <person name="Steenwyk J.L."/>
            <person name="Rokas A."/>
            <person name="Carro J."/>
            <person name="Camarero S."/>
            <person name="Ferreira P."/>
            <person name="Molpeceres G."/>
            <person name="Ruiz-duenas F.J."/>
            <person name="Serrano A."/>
            <person name="Henrissat B."/>
            <person name="Drula E."/>
            <person name="Hughes K.W."/>
            <person name="Mata J.L."/>
            <person name="Ishikawa N.K."/>
            <person name="Vargas-Isla R."/>
            <person name="Ushijima S."/>
            <person name="Smith C.A."/>
            <person name="Ahrendt S."/>
            <person name="Andreopoulos W."/>
            <person name="He G."/>
            <person name="LaButti K."/>
            <person name="Lipzen A."/>
            <person name="Ng V."/>
            <person name="Riley R."/>
            <person name="Sandor L."/>
            <person name="Barry K."/>
            <person name="Martinez A.T."/>
            <person name="Xiao Y."/>
            <person name="Gibbons J.G."/>
            <person name="Terashima K."/>
            <person name="Hibbett D.S."/>
            <person name="Grigoriev I.V."/>
        </authorList>
    </citation>
    <scope>NUCLEOTIDE SEQUENCE</scope>
    <source>
        <strain evidence="2">ET3784</strain>
    </source>
</reference>
<keyword evidence="3" id="KW-1185">Reference proteome</keyword>
<evidence type="ECO:0000313" key="2">
    <source>
        <dbReference type="EMBL" id="KAJ3736759.1"/>
    </source>
</evidence>
<feature type="compositionally biased region" description="Basic and acidic residues" evidence="1">
    <location>
        <begin position="316"/>
        <end position="327"/>
    </location>
</feature>
<feature type="region of interest" description="Disordered" evidence="1">
    <location>
        <begin position="133"/>
        <end position="209"/>
    </location>
</feature>
<comment type="caution">
    <text evidence="2">The sequence shown here is derived from an EMBL/GenBank/DDBJ whole genome shotgun (WGS) entry which is preliminary data.</text>
</comment>
<feature type="compositionally biased region" description="Basic and acidic residues" evidence="1">
    <location>
        <begin position="55"/>
        <end position="90"/>
    </location>
</feature>